<gene>
    <name evidence="1" type="ORF">VNO80_08708</name>
</gene>
<evidence type="ECO:0000313" key="1">
    <source>
        <dbReference type="EMBL" id="KAK7366711.1"/>
    </source>
</evidence>
<dbReference type="Proteomes" id="UP001374584">
    <property type="component" value="Unassembled WGS sequence"/>
</dbReference>
<dbReference type="EMBL" id="JAYMYR010000004">
    <property type="protein sequence ID" value="KAK7366711.1"/>
    <property type="molecule type" value="Genomic_DNA"/>
</dbReference>
<proteinExistence type="predicted"/>
<comment type="caution">
    <text evidence="1">The sequence shown here is derived from an EMBL/GenBank/DDBJ whole genome shotgun (WGS) entry which is preliminary data.</text>
</comment>
<sequence>MCCLALLSVFLLENHNPNLSKVKTLESFAKLCGNNIIIANRLEELVLTIARVATSGGHFTKLPLKHYPINPPSHLPIKKITLKLFPCGRFRWTDLAF</sequence>
<dbReference type="AlphaFoldDB" id="A0AAN9RBU2"/>
<name>A0AAN9RBU2_PHACN</name>
<keyword evidence="2" id="KW-1185">Reference proteome</keyword>
<protein>
    <submittedName>
        <fullName evidence="1">Uncharacterized protein</fullName>
    </submittedName>
</protein>
<reference evidence="1 2" key="1">
    <citation type="submission" date="2024-01" db="EMBL/GenBank/DDBJ databases">
        <title>The genomes of 5 underutilized Papilionoideae crops provide insights into root nodulation and disease resistanc.</title>
        <authorList>
            <person name="Jiang F."/>
        </authorList>
    </citation>
    <scope>NUCLEOTIDE SEQUENCE [LARGE SCALE GENOMIC DNA]</scope>
    <source>
        <strain evidence="1">JINMINGXINNONG_FW02</strain>
        <tissue evidence="1">Leaves</tissue>
    </source>
</reference>
<organism evidence="1 2">
    <name type="scientific">Phaseolus coccineus</name>
    <name type="common">Scarlet runner bean</name>
    <name type="synonym">Phaseolus multiflorus</name>
    <dbReference type="NCBI Taxonomy" id="3886"/>
    <lineage>
        <taxon>Eukaryota</taxon>
        <taxon>Viridiplantae</taxon>
        <taxon>Streptophyta</taxon>
        <taxon>Embryophyta</taxon>
        <taxon>Tracheophyta</taxon>
        <taxon>Spermatophyta</taxon>
        <taxon>Magnoliopsida</taxon>
        <taxon>eudicotyledons</taxon>
        <taxon>Gunneridae</taxon>
        <taxon>Pentapetalae</taxon>
        <taxon>rosids</taxon>
        <taxon>fabids</taxon>
        <taxon>Fabales</taxon>
        <taxon>Fabaceae</taxon>
        <taxon>Papilionoideae</taxon>
        <taxon>50 kb inversion clade</taxon>
        <taxon>NPAAA clade</taxon>
        <taxon>indigoferoid/millettioid clade</taxon>
        <taxon>Phaseoleae</taxon>
        <taxon>Phaseolus</taxon>
    </lineage>
</organism>
<evidence type="ECO:0000313" key="2">
    <source>
        <dbReference type="Proteomes" id="UP001374584"/>
    </source>
</evidence>
<accession>A0AAN9RBU2</accession>